<dbReference type="Gene3D" id="3.30.450.40">
    <property type="match status" value="1"/>
</dbReference>
<sequence length="544" mass="59994">MSKIGLFRKLISKQDINVKDKILLSFIFGIYGIIGTYTGIPISGAIANARVVGVFVGGLLGGPFVGVLSGIIAGGHRYLIDIGGFTAFACALSTLMEGIMAGFLKKRMEKYEDKLAFSLITGMAAEVLQMIIILIFAKPFSKALSLVKIIGIPMIITNGIGIAVFIAITDSIFKDLETAAAYQAQLALRIANKTLKYFRKGFNETTAYETATIIKEMTNVKAVSFSNREGILAHVGVGEDHHFPGSPIKTNLTRETIKKGKYSVANFQDEIGCENENCSLKSAIIVPLTEGNKVIGTLKLYKTEENSITKVEKELALGLAQIFSTQIELSKVDFQREMLVKSELKALQAQINPHFLFNAINTIVSLIRTQPDNARNLLIHLGNYFRNNLQEGNDEVELHKEIENINSYLEIEKARFGDKLKIIYNIPEEIDCLLPPLLLQPIVENAVKHGVLEKIEGGTVEITAIDNEIETELIVKDDGVGMSPETLSSLFNEDNNSDSIGLNNVNSRLKNKYGKEYRLKIDSKLNKGTIVTMTIPKKQRGKFV</sequence>
<evidence type="ECO:0000256" key="10">
    <source>
        <dbReference type="ARBA" id="ARBA00022840"/>
    </source>
</evidence>
<feature type="transmembrane region" description="Helical" evidence="14">
    <location>
        <begin position="85"/>
        <end position="104"/>
    </location>
</feature>
<comment type="catalytic activity">
    <reaction evidence="1">
        <text>ATP + protein L-histidine = ADP + protein N-phospho-L-histidine.</text>
        <dbReference type="EC" id="2.7.13.3"/>
    </reaction>
</comment>
<dbReference type="PROSITE" id="PS50109">
    <property type="entry name" value="HIS_KIN"/>
    <property type="match status" value="1"/>
</dbReference>
<gene>
    <name evidence="16" type="ORF">FYJ27_02595</name>
</gene>
<organism evidence="16 17">
    <name type="scientific">Anaerosalibacter bizertensis</name>
    <dbReference type="NCBI Taxonomy" id="932217"/>
    <lineage>
        <taxon>Bacteria</taxon>
        <taxon>Bacillati</taxon>
        <taxon>Bacillota</taxon>
        <taxon>Tissierellia</taxon>
        <taxon>Tissierellales</taxon>
        <taxon>Sporanaerobacteraceae</taxon>
        <taxon>Anaerosalibacter</taxon>
    </lineage>
</organism>
<evidence type="ECO:0000256" key="3">
    <source>
        <dbReference type="ARBA" id="ARBA00012438"/>
    </source>
</evidence>
<dbReference type="SMART" id="SM00387">
    <property type="entry name" value="HATPase_c"/>
    <property type="match status" value="1"/>
</dbReference>
<keyword evidence="4" id="KW-1003">Cell membrane</keyword>
<name>A0A844FF70_9FIRM</name>
<keyword evidence="13 14" id="KW-0472">Membrane</keyword>
<dbReference type="EMBL" id="VULR01000002">
    <property type="protein sequence ID" value="MSS42625.1"/>
    <property type="molecule type" value="Genomic_DNA"/>
</dbReference>
<comment type="subcellular location">
    <subcellularLocation>
        <location evidence="2">Cell membrane</location>
        <topology evidence="2">Multi-pass membrane protein</topology>
    </subcellularLocation>
</comment>
<dbReference type="Gene3D" id="3.30.565.10">
    <property type="entry name" value="Histidine kinase-like ATPase, C-terminal domain"/>
    <property type="match status" value="1"/>
</dbReference>
<dbReference type="GO" id="GO:0005524">
    <property type="term" value="F:ATP binding"/>
    <property type="evidence" value="ECO:0007669"/>
    <property type="project" value="UniProtKB-KW"/>
</dbReference>
<keyword evidence="6" id="KW-0808">Transferase</keyword>
<dbReference type="AlphaFoldDB" id="A0A844FF70"/>
<keyword evidence="10" id="KW-0067">ATP-binding</keyword>
<feature type="domain" description="Histidine kinase" evidence="15">
    <location>
        <begin position="438"/>
        <end position="539"/>
    </location>
</feature>
<keyword evidence="11 14" id="KW-1133">Transmembrane helix</keyword>
<feature type="transmembrane region" description="Helical" evidence="14">
    <location>
        <begin position="149"/>
        <end position="168"/>
    </location>
</feature>
<keyword evidence="9 16" id="KW-0418">Kinase</keyword>
<dbReference type="InterPro" id="IPR050640">
    <property type="entry name" value="Bact_2-comp_sensor_kinase"/>
</dbReference>
<reference evidence="16 17" key="1">
    <citation type="submission" date="2019-08" db="EMBL/GenBank/DDBJ databases">
        <title>In-depth cultivation of the pig gut microbiome towards novel bacterial diversity and tailored functional studies.</title>
        <authorList>
            <person name="Wylensek D."/>
            <person name="Hitch T.C.A."/>
            <person name="Clavel T."/>
        </authorList>
    </citation>
    <scope>NUCLEOTIDE SEQUENCE [LARGE SCALE GENOMIC DNA]</scope>
    <source>
        <strain evidence="16 17">Med78-601-WT-4W-RMD-3</strain>
    </source>
</reference>
<protein>
    <recommendedName>
        <fullName evidence="3">histidine kinase</fullName>
        <ecNumber evidence="3">2.7.13.3</ecNumber>
    </recommendedName>
</protein>
<dbReference type="Pfam" id="PF07694">
    <property type="entry name" value="5TM-5TMR_LYT"/>
    <property type="match status" value="1"/>
</dbReference>
<dbReference type="GO" id="GO:0071555">
    <property type="term" value="P:cell wall organization"/>
    <property type="evidence" value="ECO:0007669"/>
    <property type="project" value="InterPro"/>
</dbReference>
<evidence type="ECO:0000256" key="4">
    <source>
        <dbReference type="ARBA" id="ARBA00022475"/>
    </source>
</evidence>
<dbReference type="InterPro" id="IPR029016">
    <property type="entry name" value="GAF-like_dom_sf"/>
</dbReference>
<evidence type="ECO:0000256" key="7">
    <source>
        <dbReference type="ARBA" id="ARBA00022692"/>
    </source>
</evidence>
<dbReference type="GO" id="GO:0005886">
    <property type="term" value="C:plasma membrane"/>
    <property type="evidence" value="ECO:0007669"/>
    <property type="project" value="UniProtKB-SubCell"/>
</dbReference>
<keyword evidence="5" id="KW-0597">Phosphoprotein</keyword>
<evidence type="ECO:0000256" key="2">
    <source>
        <dbReference type="ARBA" id="ARBA00004651"/>
    </source>
</evidence>
<dbReference type="InterPro" id="IPR003594">
    <property type="entry name" value="HATPase_dom"/>
</dbReference>
<feature type="transmembrane region" description="Helical" evidence="14">
    <location>
        <begin position="116"/>
        <end position="137"/>
    </location>
</feature>
<dbReference type="SUPFAM" id="SSF55874">
    <property type="entry name" value="ATPase domain of HSP90 chaperone/DNA topoisomerase II/histidine kinase"/>
    <property type="match status" value="1"/>
</dbReference>
<dbReference type="GO" id="GO:0000155">
    <property type="term" value="F:phosphorelay sensor kinase activity"/>
    <property type="evidence" value="ECO:0007669"/>
    <property type="project" value="InterPro"/>
</dbReference>
<keyword evidence="12" id="KW-0902">Two-component regulatory system</keyword>
<dbReference type="Pfam" id="PF02518">
    <property type="entry name" value="HATPase_c"/>
    <property type="match status" value="1"/>
</dbReference>
<dbReference type="Proteomes" id="UP000462760">
    <property type="component" value="Unassembled WGS sequence"/>
</dbReference>
<proteinExistence type="predicted"/>
<evidence type="ECO:0000256" key="13">
    <source>
        <dbReference type="ARBA" id="ARBA00023136"/>
    </source>
</evidence>
<evidence type="ECO:0000256" key="9">
    <source>
        <dbReference type="ARBA" id="ARBA00022777"/>
    </source>
</evidence>
<evidence type="ECO:0000313" key="17">
    <source>
        <dbReference type="Proteomes" id="UP000462760"/>
    </source>
</evidence>
<keyword evidence="7 14" id="KW-0812">Transmembrane</keyword>
<dbReference type="PANTHER" id="PTHR34220:SF7">
    <property type="entry name" value="SENSOR HISTIDINE KINASE YPDA"/>
    <property type="match status" value="1"/>
</dbReference>
<evidence type="ECO:0000259" key="15">
    <source>
        <dbReference type="PROSITE" id="PS50109"/>
    </source>
</evidence>
<dbReference type="OrthoDB" id="9809348at2"/>
<accession>A0A844FF70</accession>
<feature type="transmembrane region" description="Helical" evidence="14">
    <location>
        <begin position="21"/>
        <end position="40"/>
    </location>
</feature>
<dbReference type="InterPro" id="IPR011620">
    <property type="entry name" value="Sig_transdc_His_kinase_LytS_TM"/>
</dbReference>
<evidence type="ECO:0000256" key="8">
    <source>
        <dbReference type="ARBA" id="ARBA00022741"/>
    </source>
</evidence>
<dbReference type="InterPro" id="IPR005467">
    <property type="entry name" value="His_kinase_dom"/>
</dbReference>
<evidence type="ECO:0000256" key="5">
    <source>
        <dbReference type="ARBA" id="ARBA00022553"/>
    </source>
</evidence>
<dbReference type="Pfam" id="PF06580">
    <property type="entry name" value="His_kinase"/>
    <property type="match status" value="1"/>
</dbReference>
<evidence type="ECO:0000256" key="14">
    <source>
        <dbReference type="SAM" id="Phobius"/>
    </source>
</evidence>
<dbReference type="EC" id="2.7.13.3" evidence="3"/>
<evidence type="ECO:0000256" key="11">
    <source>
        <dbReference type="ARBA" id="ARBA00022989"/>
    </source>
</evidence>
<dbReference type="SUPFAM" id="SSF55781">
    <property type="entry name" value="GAF domain-like"/>
    <property type="match status" value="1"/>
</dbReference>
<dbReference type="InterPro" id="IPR036890">
    <property type="entry name" value="HATPase_C_sf"/>
</dbReference>
<comment type="caution">
    <text evidence="16">The sequence shown here is derived from an EMBL/GenBank/DDBJ whole genome shotgun (WGS) entry which is preliminary data.</text>
</comment>
<dbReference type="Gene3D" id="1.10.1760.20">
    <property type="match status" value="1"/>
</dbReference>
<feature type="transmembrane region" description="Helical" evidence="14">
    <location>
        <begin position="52"/>
        <end position="73"/>
    </location>
</feature>
<evidence type="ECO:0000256" key="12">
    <source>
        <dbReference type="ARBA" id="ARBA00023012"/>
    </source>
</evidence>
<evidence type="ECO:0000313" key="16">
    <source>
        <dbReference type="EMBL" id="MSS42625.1"/>
    </source>
</evidence>
<evidence type="ECO:0000256" key="1">
    <source>
        <dbReference type="ARBA" id="ARBA00000085"/>
    </source>
</evidence>
<dbReference type="InterPro" id="IPR010559">
    <property type="entry name" value="Sig_transdc_His_kin_internal"/>
</dbReference>
<keyword evidence="8" id="KW-0547">Nucleotide-binding</keyword>
<dbReference type="PANTHER" id="PTHR34220">
    <property type="entry name" value="SENSOR HISTIDINE KINASE YPDA"/>
    <property type="match status" value="1"/>
</dbReference>
<evidence type="ECO:0000256" key="6">
    <source>
        <dbReference type="ARBA" id="ARBA00022679"/>
    </source>
</evidence>